<dbReference type="AlphaFoldDB" id="A0A0E9UFC2"/>
<evidence type="ECO:0000313" key="1">
    <source>
        <dbReference type="EMBL" id="JAH63925.1"/>
    </source>
</evidence>
<dbReference type="EMBL" id="GBXM01044652">
    <property type="protein sequence ID" value="JAH63925.1"/>
    <property type="molecule type" value="Transcribed_RNA"/>
</dbReference>
<proteinExistence type="predicted"/>
<reference evidence="1" key="1">
    <citation type="submission" date="2014-11" db="EMBL/GenBank/DDBJ databases">
        <authorList>
            <person name="Amaro Gonzalez C."/>
        </authorList>
    </citation>
    <scope>NUCLEOTIDE SEQUENCE</scope>
</reference>
<organism evidence="1">
    <name type="scientific">Anguilla anguilla</name>
    <name type="common">European freshwater eel</name>
    <name type="synonym">Muraena anguilla</name>
    <dbReference type="NCBI Taxonomy" id="7936"/>
    <lineage>
        <taxon>Eukaryota</taxon>
        <taxon>Metazoa</taxon>
        <taxon>Chordata</taxon>
        <taxon>Craniata</taxon>
        <taxon>Vertebrata</taxon>
        <taxon>Euteleostomi</taxon>
        <taxon>Actinopterygii</taxon>
        <taxon>Neopterygii</taxon>
        <taxon>Teleostei</taxon>
        <taxon>Anguilliformes</taxon>
        <taxon>Anguillidae</taxon>
        <taxon>Anguilla</taxon>
    </lineage>
</organism>
<sequence length="31" mass="3923">MCHFRMTVCRHYMLMKRLPYIPIDVRYATLY</sequence>
<name>A0A0E9UFC2_ANGAN</name>
<protein>
    <submittedName>
        <fullName evidence="1">Uncharacterized protein</fullName>
    </submittedName>
</protein>
<reference evidence="1" key="2">
    <citation type="journal article" date="2015" name="Fish Shellfish Immunol.">
        <title>Early steps in the European eel (Anguilla anguilla)-Vibrio vulnificus interaction in the gills: Role of the RtxA13 toxin.</title>
        <authorList>
            <person name="Callol A."/>
            <person name="Pajuelo D."/>
            <person name="Ebbesson L."/>
            <person name="Teles M."/>
            <person name="MacKenzie S."/>
            <person name="Amaro C."/>
        </authorList>
    </citation>
    <scope>NUCLEOTIDE SEQUENCE</scope>
</reference>
<accession>A0A0E9UFC2</accession>